<feature type="transmembrane region" description="Helical" evidence="1">
    <location>
        <begin position="204"/>
        <end position="224"/>
    </location>
</feature>
<accession>A0A168PDL2</accession>
<sequence length="241" mass="26378">MKKFHFKQGPFNVTGLSLTIIGFVLAMLCLVGCQRPSGRGLYFAKVTDAQKPADGNPVSVYYGWQGYCIEDAKLDCYSDRSVMLVPFDTAIVNHLNGTYPRLFTDEIQQDADLNPGAAPNPSHDPKIFPAAVLCLLCSAACLVFCFYRVLTPHKYQDEHYTRGFLACGSAILALLLTILSNVMYQDAVEQLNMAYPHLTASTGPGMPMIGCSFAAFSLASYFLLRGCMSMESSSTDGYNPI</sequence>
<keyword evidence="1" id="KW-0812">Transmembrane</keyword>
<dbReference type="OrthoDB" id="2398617at2759"/>
<name>A0A168PDL2_MUCCL</name>
<dbReference type="Proteomes" id="UP000077051">
    <property type="component" value="Unassembled WGS sequence"/>
</dbReference>
<gene>
    <name evidence="2" type="ORF">MUCCIDRAFT_154705</name>
</gene>
<comment type="caution">
    <text evidence="2">The sequence shown here is derived from an EMBL/GenBank/DDBJ whole genome shotgun (WGS) entry which is preliminary data.</text>
</comment>
<dbReference type="AlphaFoldDB" id="A0A168PDL2"/>
<proteinExistence type="predicted"/>
<dbReference type="EMBL" id="AMYB01000001">
    <property type="protein sequence ID" value="OAD07575.1"/>
    <property type="molecule type" value="Genomic_DNA"/>
</dbReference>
<feature type="non-terminal residue" evidence="2">
    <location>
        <position position="1"/>
    </location>
</feature>
<keyword evidence="3" id="KW-1185">Reference proteome</keyword>
<reference evidence="2 3" key="1">
    <citation type="submission" date="2015-06" db="EMBL/GenBank/DDBJ databases">
        <title>Expansion of signal transduction pathways in fungi by whole-genome duplication.</title>
        <authorList>
            <consortium name="DOE Joint Genome Institute"/>
            <person name="Corrochano L.M."/>
            <person name="Kuo A."/>
            <person name="Marcet-Houben M."/>
            <person name="Polaino S."/>
            <person name="Salamov A."/>
            <person name="Villalobos J.M."/>
            <person name="Alvarez M.I."/>
            <person name="Avalos J."/>
            <person name="Benito E.P."/>
            <person name="Benoit I."/>
            <person name="Burger G."/>
            <person name="Camino L.P."/>
            <person name="Canovas D."/>
            <person name="Cerda-Olmedo E."/>
            <person name="Cheng J.-F."/>
            <person name="Dominguez A."/>
            <person name="Elias M."/>
            <person name="Eslava A.P."/>
            <person name="Glaser F."/>
            <person name="Grimwood J."/>
            <person name="Gutierrez G."/>
            <person name="Heitman J."/>
            <person name="Henrissat B."/>
            <person name="Iturriaga E.A."/>
            <person name="Lang B.F."/>
            <person name="Lavin J.L."/>
            <person name="Lee S."/>
            <person name="Li W."/>
            <person name="Lindquist E."/>
            <person name="Lopez-Garcia S."/>
            <person name="Luque E.M."/>
            <person name="Marcos A.T."/>
            <person name="Martin J."/>
            <person name="Mccluskey K."/>
            <person name="Medina H.R."/>
            <person name="Miralles-Duran A."/>
            <person name="Miyazaki A."/>
            <person name="Munoz-Torres E."/>
            <person name="Oguiza J.A."/>
            <person name="Ohm R."/>
            <person name="Olmedo M."/>
            <person name="Orejas M."/>
            <person name="Ortiz-Castellanos L."/>
            <person name="Pisabarro A.G."/>
            <person name="Rodriguez-Romero J."/>
            <person name="Ruiz-Herrera J."/>
            <person name="Ruiz-Vazquez R."/>
            <person name="Sanz C."/>
            <person name="Schackwitz W."/>
            <person name="Schmutz J."/>
            <person name="Shahriari M."/>
            <person name="Shelest E."/>
            <person name="Silva-Franco F."/>
            <person name="Soanes D."/>
            <person name="Syed K."/>
            <person name="Tagua V.G."/>
            <person name="Talbot N.J."/>
            <person name="Thon M."/>
            <person name="De Vries R.P."/>
            <person name="Wiebenga A."/>
            <person name="Yadav J.S."/>
            <person name="Braun E.L."/>
            <person name="Baker S."/>
            <person name="Garre V."/>
            <person name="Horwitz B."/>
            <person name="Torres-Martinez S."/>
            <person name="Idnurm A."/>
            <person name="Herrera-Estrella A."/>
            <person name="Gabaldon T."/>
            <person name="Grigoriev I.V."/>
        </authorList>
    </citation>
    <scope>NUCLEOTIDE SEQUENCE [LARGE SCALE GENOMIC DNA]</scope>
    <source>
        <strain evidence="2 3">CBS 277.49</strain>
    </source>
</reference>
<evidence type="ECO:0000313" key="3">
    <source>
        <dbReference type="Proteomes" id="UP000077051"/>
    </source>
</evidence>
<keyword evidence="1" id="KW-0472">Membrane</keyword>
<keyword evidence="1" id="KW-1133">Transmembrane helix</keyword>
<dbReference type="VEuPathDB" id="FungiDB:MUCCIDRAFT_154705"/>
<protein>
    <submittedName>
        <fullName evidence="2">Uncharacterized protein</fullName>
    </submittedName>
</protein>
<feature type="transmembrane region" description="Helical" evidence="1">
    <location>
        <begin position="162"/>
        <end position="184"/>
    </location>
</feature>
<feature type="transmembrane region" description="Helical" evidence="1">
    <location>
        <begin position="12"/>
        <end position="33"/>
    </location>
</feature>
<feature type="transmembrane region" description="Helical" evidence="1">
    <location>
        <begin position="127"/>
        <end position="150"/>
    </location>
</feature>
<organism evidence="2 3">
    <name type="scientific">Mucor lusitanicus CBS 277.49</name>
    <dbReference type="NCBI Taxonomy" id="747725"/>
    <lineage>
        <taxon>Eukaryota</taxon>
        <taxon>Fungi</taxon>
        <taxon>Fungi incertae sedis</taxon>
        <taxon>Mucoromycota</taxon>
        <taxon>Mucoromycotina</taxon>
        <taxon>Mucoromycetes</taxon>
        <taxon>Mucorales</taxon>
        <taxon>Mucorineae</taxon>
        <taxon>Mucoraceae</taxon>
        <taxon>Mucor</taxon>
    </lineage>
</organism>
<evidence type="ECO:0000313" key="2">
    <source>
        <dbReference type="EMBL" id="OAD07575.1"/>
    </source>
</evidence>
<evidence type="ECO:0000256" key="1">
    <source>
        <dbReference type="SAM" id="Phobius"/>
    </source>
</evidence>